<dbReference type="Proteomes" id="UP000194236">
    <property type="component" value="Unassembled WGS sequence"/>
</dbReference>
<dbReference type="InterPro" id="IPR050593">
    <property type="entry name" value="LovG"/>
</dbReference>
<evidence type="ECO:0000313" key="5">
    <source>
        <dbReference type="Proteomes" id="UP000194236"/>
    </source>
</evidence>
<dbReference type="GO" id="GO:0005634">
    <property type="term" value="C:nucleus"/>
    <property type="evidence" value="ECO:0007669"/>
    <property type="project" value="TreeGrafter"/>
</dbReference>
<evidence type="ECO:0000313" key="4">
    <source>
        <dbReference type="EMBL" id="OTF81271.1"/>
    </source>
</evidence>
<dbReference type="GO" id="GO:0005737">
    <property type="term" value="C:cytoplasm"/>
    <property type="evidence" value="ECO:0007669"/>
    <property type="project" value="TreeGrafter"/>
</dbReference>
<dbReference type="PANTHER" id="PTHR48070">
    <property type="entry name" value="ESTERASE OVCA2"/>
    <property type="match status" value="1"/>
</dbReference>
<dbReference type="EMBL" id="MUJZ01014456">
    <property type="protein sequence ID" value="OTF81271.1"/>
    <property type="molecule type" value="Genomic_DNA"/>
</dbReference>
<dbReference type="SUPFAM" id="SSF53474">
    <property type="entry name" value="alpha/beta-Hydrolases"/>
    <property type="match status" value="1"/>
</dbReference>
<proteinExistence type="inferred from homology"/>
<feature type="domain" description="Serine hydrolase" evidence="3">
    <location>
        <begin position="7"/>
        <end position="87"/>
    </location>
</feature>
<keyword evidence="2 4" id="KW-0378">Hydrolase</keyword>
<dbReference type="GO" id="GO:0016787">
    <property type="term" value="F:hydrolase activity"/>
    <property type="evidence" value="ECO:0007669"/>
    <property type="project" value="UniProtKB-KW"/>
</dbReference>
<keyword evidence="5" id="KW-1185">Reference proteome</keyword>
<dbReference type="InterPro" id="IPR005645">
    <property type="entry name" value="FSH-like_dom"/>
</dbReference>
<protein>
    <submittedName>
        <fullName evidence="4">Serine hydrolase-like protein</fullName>
    </submittedName>
</protein>
<dbReference type="Pfam" id="PF03959">
    <property type="entry name" value="FSH1"/>
    <property type="match status" value="1"/>
</dbReference>
<evidence type="ECO:0000256" key="1">
    <source>
        <dbReference type="ARBA" id="ARBA00005863"/>
    </source>
</evidence>
<gene>
    <name evidence="4" type="ORF">BLA29_010961</name>
</gene>
<dbReference type="Gene3D" id="3.40.50.1820">
    <property type="entry name" value="alpha/beta hydrolase"/>
    <property type="match status" value="1"/>
</dbReference>
<reference evidence="4 5" key="1">
    <citation type="submission" date="2017-03" db="EMBL/GenBank/DDBJ databases">
        <title>Genome Survey of Euroglyphus maynei.</title>
        <authorList>
            <person name="Arlian L.G."/>
            <person name="Morgan M.S."/>
            <person name="Rider S.D."/>
        </authorList>
    </citation>
    <scope>NUCLEOTIDE SEQUENCE [LARGE SCALE GENOMIC DNA]</scope>
    <source>
        <strain evidence="4">Arlian Lab</strain>
        <tissue evidence="4">Whole body</tissue>
    </source>
</reference>
<dbReference type="AlphaFoldDB" id="A0A1Y3BJW8"/>
<sequence>MKAEFPHDFKFAILCSGFKSLTSSHVAMFDRLDGQKIRIPSLHIIGENDQVVDHDRSESLANDYFHCPSIIKHPGGHTIPSQTSFRPQYLNFFAKLDDYINNKNIICMT</sequence>
<organism evidence="4 5">
    <name type="scientific">Euroglyphus maynei</name>
    <name type="common">Mayne's house dust mite</name>
    <dbReference type="NCBI Taxonomy" id="6958"/>
    <lineage>
        <taxon>Eukaryota</taxon>
        <taxon>Metazoa</taxon>
        <taxon>Ecdysozoa</taxon>
        <taxon>Arthropoda</taxon>
        <taxon>Chelicerata</taxon>
        <taxon>Arachnida</taxon>
        <taxon>Acari</taxon>
        <taxon>Acariformes</taxon>
        <taxon>Sarcoptiformes</taxon>
        <taxon>Astigmata</taxon>
        <taxon>Psoroptidia</taxon>
        <taxon>Analgoidea</taxon>
        <taxon>Pyroglyphidae</taxon>
        <taxon>Pyroglyphinae</taxon>
        <taxon>Euroglyphus</taxon>
    </lineage>
</organism>
<accession>A0A1Y3BJW8</accession>
<name>A0A1Y3BJW8_EURMA</name>
<dbReference type="InterPro" id="IPR029058">
    <property type="entry name" value="AB_hydrolase_fold"/>
</dbReference>
<comment type="caution">
    <text evidence="4">The sequence shown here is derived from an EMBL/GenBank/DDBJ whole genome shotgun (WGS) entry which is preliminary data.</text>
</comment>
<comment type="similarity">
    <text evidence="1">Belongs to the LovG family.</text>
</comment>
<evidence type="ECO:0000256" key="2">
    <source>
        <dbReference type="ARBA" id="ARBA00022801"/>
    </source>
</evidence>
<evidence type="ECO:0000259" key="3">
    <source>
        <dbReference type="Pfam" id="PF03959"/>
    </source>
</evidence>
<dbReference type="OrthoDB" id="414698at2759"/>
<dbReference type="PANTHER" id="PTHR48070:SF6">
    <property type="entry name" value="ESTERASE OVCA2"/>
    <property type="match status" value="1"/>
</dbReference>